<dbReference type="AlphaFoldDB" id="A0A1F5N7M7"/>
<keyword evidence="1" id="KW-1133">Transmembrane helix</keyword>
<organism evidence="2 3">
    <name type="scientific">Candidatus Doudnabacteria bacterium RIFCSPHIGHO2_01_FULL_41_86</name>
    <dbReference type="NCBI Taxonomy" id="1817821"/>
    <lineage>
        <taxon>Bacteria</taxon>
        <taxon>Candidatus Doudnaibacteriota</taxon>
    </lineage>
</organism>
<proteinExistence type="predicted"/>
<comment type="caution">
    <text evidence="2">The sequence shown here is derived from an EMBL/GenBank/DDBJ whole genome shotgun (WGS) entry which is preliminary data.</text>
</comment>
<reference evidence="2 3" key="1">
    <citation type="journal article" date="2016" name="Nat. Commun.">
        <title>Thousands of microbial genomes shed light on interconnected biogeochemical processes in an aquifer system.</title>
        <authorList>
            <person name="Anantharaman K."/>
            <person name="Brown C.T."/>
            <person name="Hug L.A."/>
            <person name="Sharon I."/>
            <person name="Castelle C.J."/>
            <person name="Probst A.J."/>
            <person name="Thomas B.C."/>
            <person name="Singh A."/>
            <person name="Wilkins M.J."/>
            <person name="Karaoz U."/>
            <person name="Brodie E.L."/>
            <person name="Williams K.H."/>
            <person name="Hubbard S.S."/>
            <person name="Banfield J.F."/>
        </authorList>
    </citation>
    <scope>NUCLEOTIDE SEQUENCE [LARGE SCALE GENOMIC DNA]</scope>
</reference>
<dbReference type="STRING" id="1817821.A2717_03150"/>
<dbReference type="EMBL" id="MFEH01000007">
    <property type="protein sequence ID" value="OGE73583.1"/>
    <property type="molecule type" value="Genomic_DNA"/>
</dbReference>
<accession>A0A1F5N7M7</accession>
<dbReference type="Proteomes" id="UP000177610">
    <property type="component" value="Unassembled WGS sequence"/>
</dbReference>
<evidence type="ECO:0000313" key="2">
    <source>
        <dbReference type="EMBL" id="OGE73583.1"/>
    </source>
</evidence>
<protein>
    <submittedName>
        <fullName evidence="2">Uncharacterized protein</fullName>
    </submittedName>
</protein>
<evidence type="ECO:0000313" key="3">
    <source>
        <dbReference type="Proteomes" id="UP000177610"/>
    </source>
</evidence>
<sequence length="72" mass="7927">MNPVTPTNLGETILNVFFYLIIAAFLIYSIIAIYSLLRYGRTKILSISVIVVYLIISAGLYAAAVSSLNQIK</sequence>
<keyword evidence="1" id="KW-0812">Transmembrane</keyword>
<feature type="transmembrane region" description="Helical" evidence="1">
    <location>
        <begin position="16"/>
        <end position="37"/>
    </location>
</feature>
<name>A0A1F5N7M7_9BACT</name>
<gene>
    <name evidence="2" type="ORF">A2717_03150</name>
</gene>
<feature type="transmembrane region" description="Helical" evidence="1">
    <location>
        <begin position="44"/>
        <end position="64"/>
    </location>
</feature>
<keyword evidence="1" id="KW-0472">Membrane</keyword>
<evidence type="ECO:0000256" key="1">
    <source>
        <dbReference type="SAM" id="Phobius"/>
    </source>
</evidence>